<proteinExistence type="predicted"/>
<gene>
    <name evidence="1" type="ORF">CKO40_06315</name>
</gene>
<comment type="caution">
    <text evidence="1">The sequence shown here is derived from an EMBL/GenBank/DDBJ whole genome shotgun (WGS) entry which is preliminary data.</text>
</comment>
<dbReference type="Proteomes" id="UP001296776">
    <property type="component" value="Unassembled WGS sequence"/>
</dbReference>
<reference evidence="1" key="2">
    <citation type="journal article" date="2020" name="Microorganisms">
        <title>Osmotic Adaptation and Compatible Solute Biosynthesis of Phototrophic Bacteria as Revealed from Genome Analyses.</title>
        <authorList>
            <person name="Imhoff J.F."/>
            <person name="Rahn T."/>
            <person name="Kunzel S."/>
            <person name="Keller A."/>
            <person name="Neulinger S.C."/>
        </authorList>
    </citation>
    <scope>NUCLEOTIDE SEQUENCE</scope>
    <source>
        <strain evidence="1">DSM 11080</strain>
    </source>
</reference>
<dbReference type="EMBL" id="NRSJ01000007">
    <property type="protein sequence ID" value="MBK1704172.1"/>
    <property type="molecule type" value="Genomic_DNA"/>
</dbReference>
<name>A0AAJ0U3K6_9GAMM</name>
<sequence>MMLATQQAIGRMAAVVRLHHQLEHVRLAIAHVDLGHLRQLLGQLSDPFVAFDLTRADLSAFLGLRQRQKADELRL</sequence>
<dbReference type="AlphaFoldDB" id="A0AAJ0U3K6"/>
<accession>A0AAJ0U3K6</accession>
<reference evidence="1" key="1">
    <citation type="submission" date="2017-08" db="EMBL/GenBank/DDBJ databases">
        <authorList>
            <person name="Imhoff J.F."/>
            <person name="Rahn T."/>
            <person name="Kuenzel S."/>
            <person name="Neulinger S.C."/>
        </authorList>
    </citation>
    <scope>NUCLEOTIDE SEQUENCE</scope>
    <source>
        <strain evidence="1">DSM 11080</strain>
    </source>
</reference>
<evidence type="ECO:0000313" key="2">
    <source>
        <dbReference type="Proteomes" id="UP001296776"/>
    </source>
</evidence>
<evidence type="ECO:0000313" key="1">
    <source>
        <dbReference type="EMBL" id="MBK1704172.1"/>
    </source>
</evidence>
<protein>
    <submittedName>
        <fullName evidence="1">Uncharacterized protein</fullName>
    </submittedName>
</protein>
<organism evidence="1 2">
    <name type="scientific">Halochromatium glycolicum</name>
    <dbReference type="NCBI Taxonomy" id="85075"/>
    <lineage>
        <taxon>Bacteria</taxon>
        <taxon>Pseudomonadati</taxon>
        <taxon>Pseudomonadota</taxon>
        <taxon>Gammaproteobacteria</taxon>
        <taxon>Chromatiales</taxon>
        <taxon>Chromatiaceae</taxon>
        <taxon>Halochromatium</taxon>
    </lineage>
</organism>
<keyword evidence="2" id="KW-1185">Reference proteome</keyword>